<evidence type="ECO:0000313" key="2">
    <source>
        <dbReference type="EMBL" id="SHL53021.1"/>
    </source>
</evidence>
<dbReference type="NCBIfam" id="NF033847">
    <property type="entry name" value="MCP_Sipho"/>
    <property type="match status" value="1"/>
</dbReference>
<reference evidence="2 3" key="1">
    <citation type="submission" date="2016-11" db="EMBL/GenBank/DDBJ databases">
        <authorList>
            <person name="Jaros S."/>
            <person name="Januszkiewicz K."/>
            <person name="Wedrychowicz H."/>
        </authorList>
    </citation>
    <scope>NUCLEOTIDE SEQUENCE [LARGE SCALE GENOMIC DNA]</scope>
    <source>
        <strain evidence="2 3">DSM 43832</strain>
    </source>
</reference>
<feature type="coiled-coil region" evidence="1">
    <location>
        <begin position="18"/>
        <end position="45"/>
    </location>
</feature>
<dbReference type="Proteomes" id="UP000184363">
    <property type="component" value="Unassembled WGS sequence"/>
</dbReference>
<dbReference type="OrthoDB" id="4519985at2"/>
<dbReference type="EMBL" id="FRAP01000035">
    <property type="protein sequence ID" value="SHL53021.1"/>
    <property type="molecule type" value="Genomic_DNA"/>
</dbReference>
<proteinExistence type="predicted"/>
<organism evidence="2 3">
    <name type="scientific">Pseudonocardia thermophila</name>
    <dbReference type="NCBI Taxonomy" id="1848"/>
    <lineage>
        <taxon>Bacteria</taxon>
        <taxon>Bacillati</taxon>
        <taxon>Actinomycetota</taxon>
        <taxon>Actinomycetes</taxon>
        <taxon>Pseudonocardiales</taxon>
        <taxon>Pseudonocardiaceae</taxon>
        <taxon>Pseudonocardia</taxon>
    </lineage>
</organism>
<gene>
    <name evidence="2" type="ORF">SAMN05443637_13511</name>
</gene>
<evidence type="ECO:0000256" key="1">
    <source>
        <dbReference type="SAM" id="Coils"/>
    </source>
</evidence>
<dbReference type="RefSeq" id="WP_073460565.1">
    <property type="nucleotide sequence ID" value="NZ_FRAP01000035.1"/>
</dbReference>
<keyword evidence="1" id="KW-0175">Coiled coil</keyword>
<protein>
    <submittedName>
        <fullName evidence="2">Uncharacterized protein</fullName>
    </submittedName>
</protein>
<evidence type="ECO:0000313" key="3">
    <source>
        <dbReference type="Proteomes" id="UP000184363"/>
    </source>
</evidence>
<dbReference type="InterPro" id="IPR047790">
    <property type="entry name" value="MCP_Sipho"/>
</dbReference>
<dbReference type="AlphaFoldDB" id="A0A1M7BDL0"/>
<dbReference type="STRING" id="1848.SAMN05443637_13511"/>
<name>A0A1M7BDL0_PSETH</name>
<sequence length="711" mass="74815">MTLDQLRGLAEKITSDASQVTDEQLAEAREAIQALVAEAKEAGASQETLKTLQALKPIRDAVVGEIAAREEAQRELDSETQRLLAEIEADTLGRSADVADVEGEAAGGGEVAELPVQPVTEDAAQPAAVAASADLIAQVTKAAAEGAAKAFAALAGKGEQPAAAAQEPKGRAARVTTTSAVPRAAEFVNVRVYGGQDTAGAPITSSYELAKQLHEKYRTVYQDRAYSGRVPVAHFAIEYPESRKLGQDIAANYHKLEALTSRESLTAAGGLCAPLSPDYSVEVVGTSARPIRDQAMVAVQVERGGLMYRPPVSAGSAVNGVGQWTVEDDADASVVNNTGPSKRCYEVDCPGMKEEYVWAAYLCLEFSNITTRFDPETTTANLRQGDIAHARLAENLLLSKMAAESKILSASQVVGATRDILANIDKAVAYLRSKHRIDESFPLTYVAPFWVKHLMRADLARQMAAGDWKAALGVADGDLEAWFARRGVTPVWHMDGVLGTDEVQTITITGGPTGGSFTLTFDGETTDEIAYDATAEDVYNALVALDNIGPYDITVTGGPGPNSPWVVTFGGPAVAGTDVPEMTSSGSFTGGSNPSVAVATTTGGDGAISVNGVTIAPQVYDDVAAGAALPGFPNQIDSLLYPAGSWLFLNGGSLDLGLVRDHELNAKNRYRQFLETFEGAAFRGVESLRLVMTVNPTGQTAGTKDTSAITD</sequence>
<keyword evidence="3" id="KW-1185">Reference proteome</keyword>
<accession>A0A1M7BDL0</accession>